<gene>
    <name evidence="3" type="ORF">SYNPS1DRAFT_28412</name>
</gene>
<organism evidence="3 4">
    <name type="scientific">Syncephalis pseudoplumigaleata</name>
    <dbReference type="NCBI Taxonomy" id="1712513"/>
    <lineage>
        <taxon>Eukaryota</taxon>
        <taxon>Fungi</taxon>
        <taxon>Fungi incertae sedis</taxon>
        <taxon>Zoopagomycota</taxon>
        <taxon>Zoopagomycotina</taxon>
        <taxon>Zoopagomycetes</taxon>
        <taxon>Zoopagales</taxon>
        <taxon>Piptocephalidaceae</taxon>
        <taxon>Syncephalis</taxon>
    </lineage>
</organism>
<dbReference type="OrthoDB" id="10389482at2759"/>
<evidence type="ECO:0000313" key="3">
    <source>
        <dbReference type="EMBL" id="RKP25867.1"/>
    </source>
</evidence>
<keyword evidence="1" id="KW-0175">Coiled coil</keyword>
<keyword evidence="4" id="KW-1185">Reference proteome</keyword>
<feature type="coiled-coil region" evidence="1">
    <location>
        <begin position="72"/>
        <end position="106"/>
    </location>
</feature>
<evidence type="ECO:0000256" key="1">
    <source>
        <dbReference type="SAM" id="Coils"/>
    </source>
</evidence>
<feature type="region of interest" description="Disordered" evidence="2">
    <location>
        <begin position="117"/>
        <end position="156"/>
    </location>
</feature>
<proteinExistence type="predicted"/>
<evidence type="ECO:0000256" key="2">
    <source>
        <dbReference type="SAM" id="MobiDB-lite"/>
    </source>
</evidence>
<name>A0A4P9Z095_9FUNG</name>
<feature type="region of interest" description="Disordered" evidence="2">
    <location>
        <begin position="188"/>
        <end position="233"/>
    </location>
</feature>
<feature type="region of interest" description="Disordered" evidence="2">
    <location>
        <begin position="260"/>
        <end position="289"/>
    </location>
</feature>
<feature type="compositionally biased region" description="Basic residues" evidence="2">
    <location>
        <begin position="224"/>
        <end position="233"/>
    </location>
</feature>
<evidence type="ECO:0000313" key="4">
    <source>
        <dbReference type="Proteomes" id="UP000278143"/>
    </source>
</evidence>
<accession>A0A4P9Z095</accession>
<feature type="compositionally biased region" description="Low complexity" evidence="2">
    <location>
        <begin position="207"/>
        <end position="223"/>
    </location>
</feature>
<feature type="compositionally biased region" description="Polar residues" evidence="2">
    <location>
        <begin position="120"/>
        <end position="156"/>
    </location>
</feature>
<sequence length="411" mass="46440">MELERACRETRDVKREREVALTEVDILRDRLHRDRQRIKEIRNELLRIDYTTPPEEITMTAEELVLELRRAVRAADLERDHYESRIDEYEAAALQHRLERQELLDKHVQMRRVVHKMTQDMASQHGTPSSPGSPTDKSNSSTVHGTPRGSTRSQRFSVNTDTFFRTLFHRRPKIPDFDVSTSDYVEGNSQDMSHLSAASPPDDEGRSTNGTASAAAAANGSTTTKRKSGLKKKVVRALRGNGTARPYSTETIRRISRAFRRRGRKGAVADEEIERSPSPGRAHHPHRHDDEHAFYNDTIEMPHDKSFSDQQNSMTLTSTDHPDISILDASVLPPVEVDPTTATATTTTTTSAVTSDQAHSPKLKNKRSFLGTSDASLSPTIKRAGIMPRGYVRYQLCPIYFDDEAEIRNKQ</sequence>
<reference evidence="4" key="1">
    <citation type="journal article" date="2018" name="Nat. Microbiol.">
        <title>Leveraging single-cell genomics to expand the fungal tree of life.</title>
        <authorList>
            <person name="Ahrendt S.R."/>
            <person name="Quandt C.A."/>
            <person name="Ciobanu D."/>
            <person name="Clum A."/>
            <person name="Salamov A."/>
            <person name="Andreopoulos B."/>
            <person name="Cheng J.F."/>
            <person name="Woyke T."/>
            <person name="Pelin A."/>
            <person name="Henrissat B."/>
            <person name="Reynolds N.K."/>
            <person name="Benny G.L."/>
            <person name="Smith M.E."/>
            <person name="James T.Y."/>
            <person name="Grigoriev I.V."/>
        </authorList>
    </citation>
    <scope>NUCLEOTIDE SEQUENCE [LARGE SCALE GENOMIC DNA]</scope>
    <source>
        <strain evidence="4">Benny S71-1</strain>
    </source>
</reference>
<dbReference type="Proteomes" id="UP000278143">
    <property type="component" value="Unassembled WGS sequence"/>
</dbReference>
<dbReference type="EMBL" id="KZ989588">
    <property type="protein sequence ID" value="RKP25867.1"/>
    <property type="molecule type" value="Genomic_DNA"/>
</dbReference>
<feature type="compositionally biased region" description="Low complexity" evidence="2">
    <location>
        <begin position="341"/>
        <end position="355"/>
    </location>
</feature>
<protein>
    <submittedName>
        <fullName evidence="3">Uncharacterized protein</fullName>
    </submittedName>
</protein>
<dbReference type="AlphaFoldDB" id="A0A4P9Z095"/>
<feature type="region of interest" description="Disordered" evidence="2">
    <location>
        <begin position="341"/>
        <end position="374"/>
    </location>
</feature>